<protein>
    <submittedName>
        <fullName evidence="1">JK_66P</fullName>
    </submittedName>
</protein>
<dbReference type="KEGG" id="vg:3562378"/>
<evidence type="ECO:0000313" key="2">
    <source>
        <dbReference type="Proteomes" id="UP000000969"/>
    </source>
</evidence>
<organism evidence="1 2">
    <name type="scientific">Escherichia phage Jk06</name>
    <dbReference type="NCBI Taxonomy" id="2886922"/>
    <lineage>
        <taxon>Viruses</taxon>
        <taxon>Duplodnaviria</taxon>
        <taxon>Heunggongvirae</taxon>
        <taxon>Uroviricota</taxon>
        <taxon>Caudoviricetes</taxon>
        <taxon>Drexlerviridae</taxon>
        <taxon>Rogunavirinae</taxon>
        <taxon>Rogunavirus</taxon>
        <taxon>Rogunavirus Jk06</taxon>
    </lineage>
</organism>
<accession>Q45PU9</accession>
<dbReference type="Proteomes" id="UP000000969">
    <property type="component" value="Segment"/>
</dbReference>
<dbReference type="EMBL" id="DQ121662">
    <property type="protein sequence ID" value="AAZ29316.1"/>
    <property type="molecule type" value="Genomic_DNA"/>
</dbReference>
<dbReference type="GeneID" id="3562378"/>
<evidence type="ECO:0000313" key="1">
    <source>
        <dbReference type="EMBL" id="AAZ29316.1"/>
    </source>
</evidence>
<proteinExistence type="predicted"/>
<name>Q45PU9_9CAUD</name>
<gene>
    <name evidence="1" type="ORF">JK_66</name>
</gene>
<reference evidence="1 2" key="1">
    <citation type="submission" date="2005-07" db="EMBL/GenBank/DDBJ databases">
        <title>Bacteriophage JK06 is a highly specific type for pathogenic E. coli O157:H7.</title>
        <authorList>
            <person name="Kagan J."/>
            <person name="Kuhn J."/>
        </authorList>
    </citation>
    <scope>NUCLEOTIDE SEQUENCE [LARGE SCALE GENOMIC DNA]</scope>
</reference>
<dbReference type="RefSeq" id="YP_277507.1">
    <property type="nucleotide sequence ID" value="NC_007291.1"/>
</dbReference>
<keyword evidence="2" id="KW-1185">Reference proteome</keyword>
<sequence length="91" mass="10401">MGLFLGLNVTTKGLSLIIKNPLGNLFSFLRCLQTCGLATFRYLCSDNPLRNYNQDTKLNPKHHFYIQLYSTPAPPLPERVPIAYQRLISLF</sequence>